<dbReference type="InterPro" id="IPR036411">
    <property type="entry name" value="TorD-like_sf"/>
</dbReference>
<accession>A0A3B0TZD1</accession>
<gene>
    <name evidence="2" type="ORF">MNBD_ALPHA12-1817</name>
</gene>
<dbReference type="PANTHER" id="PTHR34227:SF1">
    <property type="entry name" value="DIMETHYL SULFOXIDE REDUCTASE CHAPERONE-RELATED"/>
    <property type="match status" value="1"/>
</dbReference>
<organism evidence="2">
    <name type="scientific">hydrothermal vent metagenome</name>
    <dbReference type="NCBI Taxonomy" id="652676"/>
    <lineage>
        <taxon>unclassified sequences</taxon>
        <taxon>metagenomes</taxon>
        <taxon>ecological metagenomes</taxon>
    </lineage>
</organism>
<protein>
    <recommendedName>
        <fullName evidence="3">Oxidoreductase component of anaerobic dehydrogenases Chaperone protein TorD</fullName>
    </recommendedName>
</protein>
<evidence type="ECO:0000256" key="1">
    <source>
        <dbReference type="ARBA" id="ARBA00023186"/>
    </source>
</evidence>
<name>A0A3B0TZD1_9ZZZZ</name>
<evidence type="ECO:0000313" key="2">
    <source>
        <dbReference type="EMBL" id="VAW17489.1"/>
    </source>
</evidence>
<evidence type="ECO:0008006" key="3">
    <source>
        <dbReference type="Google" id="ProtNLM"/>
    </source>
</evidence>
<sequence>MTRTDQDKALFRLADTAAERSRLYLLLAAIFRQEPGSELIEHLRSEDFEQLLHQAGFELGEEFSAKPLETIKEQLAEQFTRLFLGPGKHISPHESVQLPNGSGTLWGKESVLVKRFIEAAGFNYDSDFNGIPDHVSVELDFLALLSTAEANNWNCSDVDAAINVLEWQRDFISRHAGKWMPGFCAKVKAEADLPFYEVFAGLLQGFLADEDAEIPVRLQQARQILSKSAPAPSVTSPANP</sequence>
<dbReference type="Gene3D" id="1.10.3480.10">
    <property type="entry name" value="TorD-like"/>
    <property type="match status" value="1"/>
</dbReference>
<keyword evidence="1" id="KW-0143">Chaperone</keyword>
<dbReference type="AlphaFoldDB" id="A0A3B0TZD1"/>
<dbReference type="SUPFAM" id="SSF89155">
    <property type="entry name" value="TorD-like"/>
    <property type="match status" value="1"/>
</dbReference>
<proteinExistence type="predicted"/>
<dbReference type="EMBL" id="UOEO01000073">
    <property type="protein sequence ID" value="VAW17489.1"/>
    <property type="molecule type" value="Genomic_DNA"/>
</dbReference>
<reference evidence="2" key="1">
    <citation type="submission" date="2018-06" db="EMBL/GenBank/DDBJ databases">
        <authorList>
            <person name="Zhirakovskaya E."/>
        </authorList>
    </citation>
    <scope>NUCLEOTIDE SEQUENCE</scope>
</reference>
<dbReference type="InterPro" id="IPR020945">
    <property type="entry name" value="DMSO/NO3_reduct_chaperone"/>
</dbReference>
<dbReference type="PANTHER" id="PTHR34227">
    <property type="entry name" value="CHAPERONE PROTEIN YCDY"/>
    <property type="match status" value="1"/>
</dbReference>
<dbReference type="Pfam" id="PF02613">
    <property type="entry name" value="Nitrate_red_del"/>
    <property type="match status" value="1"/>
</dbReference>
<dbReference type="InterPro" id="IPR050289">
    <property type="entry name" value="TorD/DmsD_chaperones"/>
</dbReference>